<name>D2J4J4_9BBAC</name>
<protein>
    <submittedName>
        <fullName evidence="2">PrGVORF27</fullName>
    </submittedName>
</protein>
<reference evidence="2 3" key="1">
    <citation type="journal article" date="2011" name="J. Proteome Res.">
        <title>ODV-associated proteins of the Pieris rapae granulovirus.</title>
        <authorList>
            <person name="Wang X.F."/>
            <person name="Zhang B.Q."/>
            <person name="Xu H.J."/>
            <person name="Cui Y.J."/>
            <person name="Xu Y.P."/>
            <person name="Zhang M.J."/>
            <person name="Han Y.S."/>
            <person name="Lee Y.S."/>
            <person name="Bao Y.Y."/>
            <person name="Zhang C.X."/>
        </authorList>
    </citation>
    <scope>NUCLEOTIDE SEQUENCE [LARGE SCALE GENOMIC DNA]</scope>
    <source>
        <strain evidence="2">Wuhan</strain>
    </source>
</reference>
<evidence type="ECO:0000313" key="2">
    <source>
        <dbReference type="EMBL" id="ACZ63513.1"/>
    </source>
</evidence>
<evidence type="ECO:0000256" key="1">
    <source>
        <dbReference type="SAM" id="Coils"/>
    </source>
</evidence>
<keyword evidence="1" id="KW-0175">Coiled coil</keyword>
<dbReference type="OrthoDB" id="40873at10239"/>
<organism evidence="2 3">
    <name type="scientific">Pieris rapae granulovirus Wuhan</name>
    <dbReference type="NCBI Taxonomy" id="2848030"/>
    <lineage>
        <taxon>Viruses</taxon>
        <taxon>Viruses incertae sedis</taxon>
        <taxon>Naldaviricetes</taxon>
        <taxon>Lefavirales</taxon>
        <taxon>Baculoviridae</taxon>
        <taxon>Betabaculovirus</taxon>
        <taxon>Betabaculovirus arrapae</taxon>
    </lineage>
</organism>
<sequence>MVLTSDEGIFQDSAMKFVQTSNDIIEDAESKIIIESNIDEIIVADETALAVESILESHSNMPNLDEFNNIPPMILPIVSQKQFEETTNQIENDVSVEKLRVMIENQTDIIQQHKNIINDQNNIIQKQKERVSKRDKSNETMKKEQTKLNETITNLKKIIEEKDNIIIEKDAIIEKNAINKNNAVTEEELKQKYEKKIDDLNKLIEEKEIKIQAIRLEHEGDTKMLKTKYQNKMDVLTNNFNHLKEQYEYMENENKKINEEKIRLLKLKRPNVEQILDEKIKRFRVETMNELKNQENTKKHIEELTVAFYESKRCVKEINIKLTQALKTIAYYENQCRKTKKT</sequence>
<dbReference type="Proteomes" id="UP000202544">
    <property type="component" value="Segment"/>
</dbReference>
<dbReference type="RefSeq" id="YP_003429351.1">
    <property type="nucleotide sequence ID" value="NC_013797.1"/>
</dbReference>
<reference evidence="2 3" key="2">
    <citation type="journal article" date="2012" name="J. Virol.">
        <title>The Genome of Pieris rapae Granulovirus.</title>
        <authorList>
            <person name="Zhang B.Q."/>
            <person name="Cheng R.L."/>
            <person name="Wang X.F."/>
            <person name="Zhang C.X."/>
        </authorList>
    </citation>
    <scope>NUCLEOTIDE SEQUENCE [LARGE SCALE GENOMIC DNA]</scope>
    <source>
        <strain evidence="2">Wuhan</strain>
    </source>
</reference>
<dbReference type="EMBL" id="GQ884143">
    <property type="protein sequence ID" value="ACZ63513.1"/>
    <property type="molecule type" value="Genomic_DNA"/>
</dbReference>
<accession>D2J4J4</accession>
<evidence type="ECO:0000313" key="3">
    <source>
        <dbReference type="Proteomes" id="UP000202544"/>
    </source>
</evidence>
<feature type="coiled-coil region" evidence="1">
    <location>
        <begin position="110"/>
        <end position="260"/>
    </location>
</feature>
<proteinExistence type="predicted"/>
<dbReference type="GeneID" id="11107034"/>
<dbReference type="KEGG" id="vg:11107034"/>
<keyword evidence="3" id="KW-1185">Reference proteome</keyword>